<name>A0A511ZJ67_9BACI</name>
<dbReference type="Proteomes" id="UP000321558">
    <property type="component" value="Unassembled WGS sequence"/>
</dbReference>
<dbReference type="SUPFAM" id="SSF55811">
    <property type="entry name" value="Nudix"/>
    <property type="match status" value="1"/>
</dbReference>
<accession>A0A511ZJ67</accession>
<dbReference type="PROSITE" id="PS51462">
    <property type="entry name" value="NUDIX"/>
    <property type="match status" value="1"/>
</dbReference>
<sequence length="256" mass="29564">MTNKEMMYSSNKKNEAVKFLKNDEDFLKEKSLEEILAERSQYPVESDEWEYLNKFKSEILQKKKPSTAEKILYFKEADLDSIPWGFSKVKNLPLIDYEIEERSLLEYHPNQRHPIPYVAVRYEEEYFFILRGAGVGESRLAGRKGLLGGHVGEIDAVPGDIQSSIENGLWRELEEEAGIKAEKVKKLEMKGIIKSNDGVDSDHLGIIYEIELNSKDIQSEEEELTGIWMTKEELKQHFDALESWSKIVVSNLILSD</sequence>
<dbReference type="AlphaFoldDB" id="A0A511ZJ67"/>
<dbReference type="STRING" id="582851.GCA_900162665_00663"/>
<protein>
    <recommendedName>
        <fullName evidence="1">Nudix hydrolase domain-containing protein</fullName>
    </recommendedName>
</protein>
<keyword evidence="3" id="KW-1185">Reference proteome</keyword>
<dbReference type="RefSeq" id="WP_147210453.1">
    <property type="nucleotide sequence ID" value="NZ_BJYM01000008.1"/>
</dbReference>
<dbReference type="InterPro" id="IPR015797">
    <property type="entry name" value="NUDIX_hydrolase-like_dom_sf"/>
</dbReference>
<dbReference type="EMBL" id="BJYM01000008">
    <property type="protein sequence ID" value="GEN87486.1"/>
    <property type="molecule type" value="Genomic_DNA"/>
</dbReference>
<comment type="caution">
    <text evidence="2">The sequence shown here is derived from an EMBL/GenBank/DDBJ whole genome shotgun (WGS) entry which is preliminary data.</text>
</comment>
<dbReference type="OrthoDB" id="6398375at2"/>
<evidence type="ECO:0000313" key="3">
    <source>
        <dbReference type="Proteomes" id="UP000321558"/>
    </source>
</evidence>
<gene>
    <name evidence="2" type="ORF">OSO01_22250</name>
</gene>
<evidence type="ECO:0000259" key="1">
    <source>
        <dbReference type="PROSITE" id="PS51462"/>
    </source>
</evidence>
<proteinExistence type="predicted"/>
<feature type="domain" description="Nudix hydrolase" evidence="1">
    <location>
        <begin position="110"/>
        <end position="254"/>
    </location>
</feature>
<evidence type="ECO:0000313" key="2">
    <source>
        <dbReference type="EMBL" id="GEN87486.1"/>
    </source>
</evidence>
<dbReference type="Gene3D" id="3.90.79.10">
    <property type="entry name" value="Nucleoside Triphosphate Pyrophosphohydrolase"/>
    <property type="match status" value="1"/>
</dbReference>
<dbReference type="InterPro" id="IPR000086">
    <property type="entry name" value="NUDIX_hydrolase_dom"/>
</dbReference>
<dbReference type="Pfam" id="PF00293">
    <property type="entry name" value="NUDIX"/>
    <property type="match status" value="1"/>
</dbReference>
<organism evidence="2 3">
    <name type="scientific">Oceanobacillus sojae</name>
    <dbReference type="NCBI Taxonomy" id="582851"/>
    <lineage>
        <taxon>Bacteria</taxon>
        <taxon>Bacillati</taxon>
        <taxon>Bacillota</taxon>
        <taxon>Bacilli</taxon>
        <taxon>Bacillales</taxon>
        <taxon>Bacillaceae</taxon>
        <taxon>Oceanobacillus</taxon>
    </lineage>
</organism>
<reference evidence="2 3" key="1">
    <citation type="submission" date="2019-07" db="EMBL/GenBank/DDBJ databases">
        <title>Whole genome shotgun sequence of Oceanobacillus sojae NBRC 105379.</title>
        <authorList>
            <person name="Hosoyama A."/>
            <person name="Uohara A."/>
            <person name="Ohji S."/>
            <person name="Ichikawa N."/>
        </authorList>
    </citation>
    <scope>NUCLEOTIDE SEQUENCE [LARGE SCALE GENOMIC DNA]</scope>
    <source>
        <strain evidence="2 3">NBRC 105379</strain>
    </source>
</reference>